<gene>
    <name evidence="2" type="ORF">GA838_04810</name>
</gene>
<dbReference type="InterPro" id="IPR007487">
    <property type="entry name" value="ABC_transpt-TYRBP-like"/>
</dbReference>
<dbReference type="Gene3D" id="3.40.50.2300">
    <property type="match status" value="2"/>
</dbReference>
<dbReference type="NCBIfam" id="NF041285">
    <property type="entry name" value="ABC_SBP_TrpX"/>
    <property type="match status" value="1"/>
</dbReference>
<sequence length="359" mass="38054">MLADLRAFFIQLKRERGNQFMKRMYGLIVLLAGFLIFAFFYGGSSSEKTDASTKSKTIKTYKVGILQLMTQPALDQIHKGIVAGLKAEGFKVGTNLKIDYQNAQGDQSNLQTMSSKFANENDDLTVGIATPAAQALAKAANGKTPVILAGITDPVGGGLIKSNAVPGGNITGTSGESPLKSQLNLIKKILPKAKTLGIIYTTSDHGGTYNANKMQKIAAAAGYTVKMYTISSTNDMQTVAEKMASEVQVVYAPQDNDVASAMKTLVSVTNKAKVPVFPAVDTMVKDGGVATLSVNQFNLGKASGVIAGKVLKGKKTSTYPLTFITKGEMTVNTTEAKLLGIKLPASVLHEAKTKGEIFK</sequence>
<reference evidence="2" key="1">
    <citation type="submission" date="2019-10" db="EMBL/GenBank/DDBJ databases">
        <title>Malate fermentation in French cider.</title>
        <authorList>
            <person name="Cousin F.J."/>
            <person name="Medina Fernandez S."/>
            <person name="Misery B."/>
            <person name="Laplace J.-M."/>
            <person name="Cretenet M."/>
        </authorList>
    </citation>
    <scope>NUCLEOTIDE SEQUENCE</scope>
    <source>
        <strain evidence="2">UCMA15129</strain>
    </source>
</reference>
<dbReference type="InterPro" id="IPR047776">
    <property type="entry name" value="ABC_SBP_TrpX-like"/>
</dbReference>
<name>A0AAJ2P209_OENOE</name>
<dbReference type="InterPro" id="IPR028082">
    <property type="entry name" value="Peripla_BP_I"/>
</dbReference>
<accession>A0AAJ2P209</accession>
<comment type="caution">
    <text evidence="2">The sequence shown here is derived from an EMBL/GenBank/DDBJ whole genome shotgun (WGS) entry which is preliminary data.</text>
</comment>
<dbReference type="AlphaFoldDB" id="A0AAJ2P209"/>
<organism evidence="2 3">
    <name type="scientific">Oenococcus oeni</name>
    <name type="common">Leuconostoc oenos</name>
    <dbReference type="NCBI Taxonomy" id="1247"/>
    <lineage>
        <taxon>Bacteria</taxon>
        <taxon>Bacillati</taxon>
        <taxon>Bacillota</taxon>
        <taxon>Bacilli</taxon>
        <taxon>Lactobacillales</taxon>
        <taxon>Lactobacillaceae</taxon>
        <taxon>Oenococcus</taxon>
    </lineage>
</organism>
<dbReference type="Pfam" id="PF04392">
    <property type="entry name" value="ABC_sub_bind"/>
    <property type="match status" value="1"/>
</dbReference>
<keyword evidence="1" id="KW-0472">Membrane</keyword>
<evidence type="ECO:0000313" key="3">
    <source>
        <dbReference type="Proteomes" id="UP001281024"/>
    </source>
</evidence>
<proteinExistence type="predicted"/>
<dbReference type="Proteomes" id="UP001281024">
    <property type="component" value="Unassembled WGS sequence"/>
</dbReference>
<feature type="transmembrane region" description="Helical" evidence="1">
    <location>
        <begin position="24"/>
        <end position="43"/>
    </location>
</feature>
<dbReference type="PANTHER" id="PTHR35271">
    <property type="entry name" value="ABC TRANSPORTER, SUBSTRATE-BINDING LIPOPROTEIN-RELATED"/>
    <property type="match status" value="1"/>
</dbReference>
<evidence type="ECO:0000256" key="1">
    <source>
        <dbReference type="SAM" id="Phobius"/>
    </source>
</evidence>
<dbReference type="EMBL" id="WERV01000003">
    <property type="protein sequence ID" value="MDV7715090.1"/>
    <property type="molecule type" value="Genomic_DNA"/>
</dbReference>
<keyword evidence="1" id="KW-1133">Transmembrane helix</keyword>
<keyword evidence="1" id="KW-0812">Transmembrane</keyword>
<dbReference type="CDD" id="cd06325">
    <property type="entry name" value="PBP1_ABC_unchar_transporter"/>
    <property type="match status" value="1"/>
</dbReference>
<dbReference type="PANTHER" id="PTHR35271:SF1">
    <property type="entry name" value="ABC TRANSPORTER, SUBSTRATE-BINDING LIPOPROTEIN"/>
    <property type="match status" value="1"/>
</dbReference>
<evidence type="ECO:0000313" key="2">
    <source>
        <dbReference type="EMBL" id="MDV7715090.1"/>
    </source>
</evidence>
<dbReference type="SUPFAM" id="SSF53822">
    <property type="entry name" value="Periplasmic binding protein-like I"/>
    <property type="match status" value="1"/>
</dbReference>
<protein>
    <submittedName>
        <fullName evidence="2">Peptide ABC transporter substrate-binding protein</fullName>
    </submittedName>
</protein>